<evidence type="ECO:0000256" key="10">
    <source>
        <dbReference type="HAMAP-Rule" id="MF_01405"/>
    </source>
</evidence>
<evidence type="ECO:0000256" key="6">
    <source>
        <dbReference type="ARBA" id="ARBA00022842"/>
    </source>
</evidence>
<feature type="binding site" evidence="10">
    <location>
        <position position="178"/>
    </location>
    <ligand>
        <name>substrate</name>
    </ligand>
</feature>
<feature type="binding site" evidence="10">
    <location>
        <begin position="183"/>
        <end position="184"/>
    </location>
    <ligand>
        <name>substrate</name>
    </ligand>
</feature>
<dbReference type="PANTHER" id="PTHR11067">
    <property type="entry name" value="INOSINE TRIPHOSPHATE PYROPHOSPHATASE/HAM1 PROTEIN"/>
    <property type="match status" value="1"/>
</dbReference>
<dbReference type="EMBL" id="CP101717">
    <property type="protein sequence ID" value="WLD58255.1"/>
    <property type="molecule type" value="Genomic_DNA"/>
</dbReference>
<gene>
    <name evidence="12" type="primary">rdgB</name>
    <name evidence="12" type="ORF">NFC81_00330</name>
</gene>
<dbReference type="EC" id="3.6.1.66" evidence="10"/>
<comment type="cofactor">
    <cofactor evidence="10">
        <name>Mg(2+)</name>
        <dbReference type="ChEBI" id="CHEBI:18420"/>
    </cofactor>
    <text evidence="10">Binds 1 Mg(2+) ion per subunit.</text>
</comment>
<feature type="active site" description="Proton acceptor" evidence="10">
    <location>
        <position position="70"/>
    </location>
</feature>
<evidence type="ECO:0000256" key="8">
    <source>
        <dbReference type="ARBA" id="ARBA00051875"/>
    </source>
</evidence>
<evidence type="ECO:0000256" key="2">
    <source>
        <dbReference type="ARBA" id="ARBA00011738"/>
    </source>
</evidence>
<dbReference type="GO" id="GO:0036222">
    <property type="term" value="F:XTP diphosphatase activity"/>
    <property type="evidence" value="ECO:0007669"/>
    <property type="project" value="UniProtKB-UniRule"/>
</dbReference>
<dbReference type="Pfam" id="PF01725">
    <property type="entry name" value="Ham1p_like"/>
    <property type="match status" value="1"/>
</dbReference>
<dbReference type="GO" id="GO:0009117">
    <property type="term" value="P:nucleotide metabolic process"/>
    <property type="evidence" value="ECO:0007669"/>
    <property type="project" value="UniProtKB-KW"/>
</dbReference>
<dbReference type="GO" id="GO:0046872">
    <property type="term" value="F:metal ion binding"/>
    <property type="evidence" value="ECO:0007669"/>
    <property type="project" value="UniProtKB-KW"/>
</dbReference>
<organism evidence="12">
    <name type="scientific">Salinispirillum sp. LH 10-3-1</name>
    <dbReference type="NCBI Taxonomy" id="2952525"/>
    <lineage>
        <taxon>Bacteria</taxon>
        <taxon>Pseudomonadati</taxon>
        <taxon>Pseudomonadota</taxon>
        <taxon>Gammaproteobacteria</taxon>
        <taxon>Oceanospirillales</taxon>
        <taxon>Saccharospirillaceae</taxon>
        <taxon>Salinispirillum</taxon>
    </lineage>
</organism>
<comment type="catalytic activity">
    <reaction evidence="10">
        <text>ITP + H2O = IMP + diphosphate + H(+)</text>
        <dbReference type="Rhea" id="RHEA:29399"/>
        <dbReference type="ChEBI" id="CHEBI:15377"/>
        <dbReference type="ChEBI" id="CHEBI:15378"/>
        <dbReference type="ChEBI" id="CHEBI:33019"/>
        <dbReference type="ChEBI" id="CHEBI:58053"/>
        <dbReference type="ChEBI" id="CHEBI:61402"/>
        <dbReference type="EC" id="3.6.1.66"/>
    </reaction>
</comment>
<feature type="binding site" evidence="10">
    <location>
        <position position="71"/>
    </location>
    <ligand>
        <name>substrate</name>
    </ligand>
</feature>
<dbReference type="GO" id="GO:0035870">
    <property type="term" value="F:dITP diphosphatase activity"/>
    <property type="evidence" value="ECO:0007669"/>
    <property type="project" value="UniProtKB-UniRule"/>
</dbReference>
<dbReference type="HAMAP" id="MF_01405">
    <property type="entry name" value="Non_canon_purine_NTPase"/>
    <property type="match status" value="1"/>
</dbReference>
<dbReference type="FunFam" id="3.90.950.10:FF:000001">
    <property type="entry name" value="dITP/XTP pyrophosphatase"/>
    <property type="match status" value="1"/>
</dbReference>
<feature type="binding site" evidence="10">
    <location>
        <begin position="155"/>
        <end position="158"/>
    </location>
    <ligand>
        <name>substrate</name>
    </ligand>
</feature>
<dbReference type="GO" id="GO:0000166">
    <property type="term" value="F:nucleotide binding"/>
    <property type="evidence" value="ECO:0007669"/>
    <property type="project" value="UniProtKB-KW"/>
</dbReference>
<comment type="function">
    <text evidence="10">Pyrophosphatase that catalyzes the hydrolysis of nucleoside triphosphates to their monophosphate derivatives, with a high preference for the non-canonical purine nucleotides XTP (xanthosine triphosphate), dITP (deoxyinosine triphosphate) and ITP. Seems to function as a house-cleaning enzyme that removes non-canonical purine nucleotides from the nucleotide pool, thus preventing their incorporation into DNA/RNA and avoiding chromosomal lesions.</text>
</comment>
<dbReference type="GO" id="GO:0009146">
    <property type="term" value="P:purine nucleoside triphosphate catabolic process"/>
    <property type="evidence" value="ECO:0007669"/>
    <property type="project" value="UniProtKB-UniRule"/>
</dbReference>
<dbReference type="CDD" id="cd00515">
    <property type="entry name" value="HAM1"/>
    <property type="match status" value="1"/>
</dbReference>
<protein>
    <recommendedName>
        <fullName evidence="10">dITP/XTP pyrophosphatase</fullName>
        <ecNumber evidence="10">3.6.1.66</ecNumber>
    </recommendedName>
    <alternativeName>
        <fullName evidence="10">Non-canonical purine NTP pyrophosphatase</fullName>
    </alternativeName>
    <alternativeName>
        <fullName evidence="10">Non-standard purine NTP pyrophosphatase</fullName>
    </alternativeName>
    <alternativeName>
        <fullName evidence="10">Nucleoside-triphosphate diphosphatase</fullName>
    </alternativeName>
    <alternativeName>
        <fullName evidence="10">Nucleoside-triphosphate pyrophosphatase</fullName>
        <shortName evidence="10">NTPase</shortName>
    </alternativeName>
</protein>
<evidence type="ECO:0000256" key="1">
    <source>
        <dbReference type="ARBA" id="ARBA00008023"/>
    </source>
</evidence>
<feature type="binding site" evidence="10">
    <location>
        <begin position="9"/>
        <end position="14"/>
    </location>
    <ligand>
        <name>substrate</name>
    </ligand>
</feature>
<comment type="catalytic activity">
    <reaction evidence="8 10">
        <text>dITP + H2O = dIMP + diphosphate + H(+)</text>
        <dbReference type="Rhea" id="RHEA:28342"/>
        <dbReference type="ChEBI" id="CHEBI:15377"/>
        <dbReference type="ChEBI" id="CHEBI:15378"/>
        <dbReference type="ChEBI" id="CHEBI:33019"/>
        <dbReference type="ChEBI" id="CHEBI:61194"/>
        <dbReference type="ChEBI" id="CHEBI:61382"/>
        <dbReference type="EC" id="3.6.1.66"/>
    </reaction>
</comment>
<dbReference type="Gene3D" id="3.90.950.10">
    <property type="match status" value="1"/>
</dbReference>
<keyword evidence="5 10" id="KW-0378">Hydrolase</keyword>
<evidence type="ECO:0000256" key="7">
    <source>
        <dbReference type="ARBA" id="ARBA00023080"/>
    </source>
</evidence>
<dbReference type="NCBIfam" id="TIGR00042">
    <property type="entry name" value="RdgB/HAM1 family non-canonical purine NTP pyrophosphatase"/>
    <property type="match status" value="1"/>
</dbReference>
<comment type="subunit">
    <text evidence="2 10">Homodimer.</text>
</comment>
<keyword evidence="6 10" id="KW-0460">Magnesium</keyword>
<evidence type="ECO:0000256" key="4">
    <source>
        <dbReference type="ARBA" id="ARBA00022741"/>
    </source>
</evidence>
<dbReference type="GO" id="GO:0036220">
    <property type="term" value="F:ITP diphosphatase activity"/>
    <property type="evidence" value="ECO:0007669"/>
    <property type="project" value="UniProtKB-UniRule"/>
</dbReference>
<feature type="binding site" evidence="10">
    <location>
        <position position="41"/>
    </location>
    <ligand>
        <name>Mg(2+)</name>
        <dbReference type="ChEBI" id="CHEBI:18420"/>
    </ligand>
</feature>
<dbReference type="SUPFAM" id="SSF52972">
    <property type="entry name" value="ITPase-like"/>
    <property type="match status" value="1"/>
</dbReference>
<keyword evidence="4 10" id="KW-0547">Nucleotide-binding</keyword>
<evidence type="ECO:0000313" key="12">
    <source>
        <dbReference type="EMBL" id="WLD58255.1"/>
    </source>
</evidence>
<evidence type="ECO:0000256" key="5">
    <source>
        <dbReference type="ARBA" id="ARBA00022801"/>
    </source>
</evidence>
<keyword evidence="3 10" id="KW-0479">Metal-binding</keyword>
<feature type="binding site" evidence="10">
    <location>
        <position position="70"/>
    </location>
    <ligand>
        <name>Mg(2+)</name>
        <dbReference type="ChEBI" id="CHEBI:18420"/>
    </ligand>
</feature>
<evidence type="ECO:0000256" key="3">
    <source>
        <dbReference type="ARBA" id="ARBA00022723"/>
    </source>
</evidence>
<proteinExistence type="inferred from homology"/>
<reference evidence="12" key="1">
    <citation type="submission" date="2022-07" db="EMBL/GenBank/DDBJ databases">
        <title>Complete genome sequence of Salinispirillum sp. LH10-3-1 capable of multiple carbohydrate inversion isolated from a soda lake.</title>
        <authorList>
            <person name="Liu J."/>
            <person name="Zhai Y."/>
            <person name="Zhang H."/>
            <person name="Yang H."/>
            <person name="Qu J."/>
            <person name="Li J."/>
        </authorList>
    </citation>
    <scope>NUCLEOTIDE SEQUENCE</scope>
    <source>
        <strain evidence="12">LH 10-3-1</strain>
    </source>
</reference>
<evidence type="ECO:0000256" key="11">
    <source>
        <dbReference type="RuleBase" id="RU003781"/>
    </source>
</evidence>
<dbReference type="InterPro" id="IPR020922">
    <property type="entry name" value="dITP/XTP_pyrophosphatase"/>
</dbReference>
<comment type="similarity">
    <text evidence="1 10 11">Belongs to the HAM1 NTPase family.</text>
</comment>
<dbReference type="GO" id="GO:0005829">
    <property type="term" value="C:cytosol"/>
    <property type="evidence" value="ECO:0007669"/>
    <property type="project" value="TreeGrafter"/>
</dbReference>
<name>A0AB38YG99_9GAMM</name>
<comment type="catalytic activity">
    <reaction evidence="9 10">
        <text>XTP + H2O = XMP + diphosphate + H(+)</text>
        <dbReference type="Rhea" id="RHEA:28610"/>
        <dbReference type="ChEBI" id="CHEBI:15377"/>
        <dbReference type="ChEBI" id="CHEBI:15378"/>
        <dbReference type="ChEBI" id="CHEBI:33019"/>
        <dbReference type="ChEBI" id="CHEBI:57464"/>
        <dbReference type="ChEBI" id="CHEBI:61314"/>
        <dbReference type="EC" id="3.6.1.66"/>
    </reaction>
</comment>
<dbReference type="RefSeq" id="WP_304995541.1">
    <property type="nucleotide sequence ID" value="NZ_CP101717.1"/>
</dbReference>
<keyword evidence="7 10" id="KW-0546">Nucleotide metabolism</keyword>
<evidence type="ECO:0000256" key="9">
    <source>
        <dbReference type="ARBA" id="ARBA00052017"/>
    </source>
</evidence>
<dbReference type="PANTHER" id="PTHR11067:SF9">
    <property type="entry name" value="INOSINE TRIPHOSPHATE PYROPHOSPHATASE"/>
    <property type="match status" value="1"/>
</dbReference>
<dbReference type="AlphaFoldDB" id="A0AB38YG99"/>
<accession>A0AB38YG99</accession>
<dbReference type="InterPro" id="IPR029001">
    <property type="entry name" value="ITPase-like_fam"/>
</dbReference>
<dbReference type="InterPro" id="IPR002637">
    <property type="entry name" value="RdgB/HAM1"/>
</dbReference>
<sequence>MSNQLVLASGNAGKLSEFQGLLQDLQIEVKPQSDFRVSDAEETGLTFIENAILKARHAARITGLPALADDSGLEVDFLNGAPGIYSARYSGTHGDNAGHIAKVLTELEGVPEAQRTARFVCVLALLRHGDDPRPLICQGTWEGRILAVPQGDGGFGYDPIFYVPEHHCSAAELPQDIKNRLSHRGQASALFRAALSDWLSSPA</sequence>
<dbReference type="GO" id="GO:0017111">
    <property type="term" value="F:ribonucleoside triphosphate phosphatase activity"/>
    <property type="evidence" value="ECO:0007669"/>
    <property type="project" value="InterPro"/>
</dbReference>